<dbReference type="AlphaFoldDB" id="A0A1H4M9V6"/>
<organism evidence="8 9">
    <name type="scientific">Nitratireductor aquibiodomus</name>
    <dbReference type="NCBI Taxonomy" id="204799"/>
    <lineage>
        <taxon>Bacteria</taxon>
        <taxon>Pseudomonadati</taxon>
        <taxon>Pseudomonadota</taxon>
        <taxon>Alphaproteobacteria</taxon>
        <taxon>Hyphomicrobiales</taxon>
        <taxon>Phyllobacteriaceae</taxon>
        <taxon>Nitratireductor</taxon>
    </lineage>
</organism>
<evidence type="ECO:0000256" key="6">
    <source>
        <dbReference type="ARBA" id="ARBA00023136"/>
    </source>
</evidence>
<dbReference type="PANTHER" id="PTHR33452:SF1">
    <property type="entry name" value="INNER MEMBRANE PROTEIN YPHA-RELATED"/>
    <property type="match status" value="1"/>
</dbReference>
<keyword evidence="4 7" id="KW-0812">Transmembrane</keyword>
<keyword evidence="5 7" id="KW-1133">Transmembrane helix</keyword>
<gene>
    <name evidence="8" type="ORF">SAMN05216452_3209</name>
</gene>
<proteinExistence type="inferred from homology"/>
<dbReference type="GO" id="GO:0005886">
    <property type="term" value="C:plasma membrane"/>
    <property type="evidence" value="ECO:0007669"/>
    <property type="project" value="UniProtKB-SubCell"/>
</dbReference>
<evidence type="ECO:0000313" key="9">
    <source>
        <dbReference type="Proteomes" id="UP000199064"/>
    </source>
</evidence>
<evidence type="ECO:0000256" key="7">
    <source>
        <dbReference type="SAM" id="Phobius"/>
    </source>
</evidence>
<dbReference type="RefSeq" id="WP_090329453.1">
    <property type="nucleotide sequence ID" value="NZ_FNSL01000001.1"/>
</dbReference>
<keyword evidence="3" id="KW-1003">Cell membrane</keyword>
<dbReference type="Proteomes" id="UP000199064">
    <property type="component" value="Unassembled WGS sequence"/>
</dbReference>
<sequence>MSQNALVLIGRILIAVIFIVSGFGKITNIGGTAGYFGSMGLPLPVVTAWIVALLELVGGLAIVVGFQTRIAALLLALFSVASGLIAHFDFTDQMQSIMFMKNISMAGGLLVLAAFGPGALSLERAKA</sequence>
<evidence type="ECO:0000256" key="5">
    <source>
        <dbReference type="ARBA" id="ARBA00022989"/>
    </source>
</evidence>
<keyword evidence="9" id="KW-1185">Reference proteome</keyword>
<evidence type="ECO:0000256" key="3">
    <source>
        <dbReference type="ARBA" id="ARBA00022475"/>
    </source>
</evidence>
<feature type="transmembrane region" description="Helical" evidence="7">
    <location>
        <begin position="45"/>
        <end position="64"/>
    </location>
</feature>
<accession>A0A1H4M9V6</accession>
<feature type="transmembrane region" description="Helical" evidence="7">
    <location>
        <begin position="70"/>
        <end position="90"/>
    </location>
</feature>
<evidence type="ECO:0000256" key="4">
    <source>
        <dbReference type="ARBA" id="ARBA00022692"/>
    </source>
</evidence>
<dbReference type="InterPro" id="IPR051907">
    <property type="entry name" value="DoxX-like_oxidoreductase"/>
</dbReference>
<comment type="subcellular location">
    <subcellularLocation>
        <location evidence="1">Cell membrane</location>
        <topology evidence="1">Multi-pass membrane protein</topology>
    </subcellularLocation>
</comment>
<keyword evidence="6 7" id="KW-0472">Membrane</keyword>
<evidence type="ECO:0000313" key="8">
    <source>
        <dbReference type="EMBL" id="SEB79607.1"/>
    </source>
</evidence>
<feature type="transmembrane region" description="Helical" evidence="7">
    <location>
        <begin position="102"/>
        <end position="122"/>
    </location>
</feature>
<dbReference type="InterPro" id="IPR032808">
    <property type="entry name" value="DoxX"/>
</dbReference>
<protein>
    <submittedName>
        <fullName evidence="8">Putative oxidoreductase</fullName>
    </submittedName>
</protein>
<evidence type="ECO:0000256" key="2">
    <source>
        <dbReference type="ARBA" id="ARBA00006679"/>
    </source>
</evidence>
<feature type="transmembrane region" description="Helical" evidence="7">
    <location>
        <begin position="6"/>
        <end position="24"/>
    </location>
</feature>
<name>A0A1H4M9V6_9HYPH</name>
<reference evidence="9" key="1">
    <citation type="submission" date="2016-10" db="EMBL/GenBank/DDBJ databases">
        <authorList>
            <person name="Varghese N."/>
            <person name="Submissions S."/>
        </authorList>
    </citation>
    <scope>NUCLEOTIDE SEQUENCE [LARGE SCALE GENOMIC DNA]</scope>
    <source>
        <strain evidence="9">ES.061</strain>
    </source>
</reference>
<dbReference type="PANTHER" id="PTHR33452">
    <property type="entry name" value="OXIDOREDUCTASE CATD-RELATED"/>
    <property type="match status" value="1"/>
</dbReference>
<dbReference type="EMBL" id="FNSL01000001">
    <property type="protein sequence ID" value="SEB79607.1"/>
    <property type="molecule type" value="Genomic_DNA"/>
</dbReference>
<comment type="similarity">
    <text evidence="2">Belongs to the DoxX family.</text>
</comment>
<evidence type="ECO:0000256" key="1">
    <source>
        <dbReference type="ARBA" id="ARBA00004651"/>
    </source>
</evidence>
<dbReference type="Pfam" id="PF07681">
    <property type="entry name" value="DoxX"/>
    <property type="match status" value="1"/>
</dbReference>